<organism evidence="2 3">
    <name type="scientific">Allomyces macrogynus (strain ATCC 38327)</name>
    <name type="common">Allomyces javanicus var. macrogynus</name>
    <dbReference type="NCBI Taxonomy" id="578462"/>
    <lineage>
        <taxon>Eukaryota</taxon>
        <taxon>Fungi</taxon>
        <taxon>Fungi incertae sedis</taxon>
        <taxon>Blastocladiomycota</taxon>
        <taxon>Blastocladiomycetes</taxon>
        <taxon>Blastocladiales</taxon>
        <taxon>Blastocladiaceae</taxon>
        <taxon>Allomyces</taxon>
    </lineage>
</organism>
<reference evidence="3" key="2">
    <citation type="submission" date="2009-11" db="EMBL/GenBank/DDBJ databases">
        <title>The Genome Sequence of Allomyces macrogynus strain ATCC 38327.</title>
        <authorList>
            <consortium name="The Broad Institute Genome Sequencing Platform"/>
            <person name="Russ C."/>
            <person name="Cuomo C."/>
            <person name="Shea T."/>
            <person name="Young S.K."/>
            <person name="Zeng Q."/>
            <person name="Koehrsen M."/>
            <person name="Haas B."/>
            <person name="Borodovsky M."/>
            <person name="Guigo R."/>
            <person name="Alvarado L."/>
            <person name="Berlin A."/>
            <person name="Borenstein D."/>
            <person name="Chen Z."/>
            <person name="Engels R."/>
            <person name="Freedman E."/>
            <person name="Gellesch M."/>
            <person name="Goldberg J."/>
            <person name="Griggs A."/>
            <person name="Gujja S."/>
            <person name="Heiman D."/>
            <person name="Hepburn T."/>
            <person name="Howarth C."/>
            <person name="Jen D."/>
            <person name="Larson L."/>
            <person name="Lewis B."/>
            <person name="Mehta T."/>
            <person name="Park D."/>
            <person name="Pearson M."/>
            <person name="Roberts A."/>
            <person name="Saif S."/>
            <person name="Shenoy N."/>
            <person name="Sisk P."/>
            <person name="Stolte C."/>
            <person name="Sykes S."/>
            <person name="Walk T."/>
            <person name="White J."/>
            <person name="Yandava C."/>
            <person name="Burger G."/>
            <person name="Gray M.W."/>
            <person name="Holland P.W.H."/>
            <person name="King N."/>
            <person name="Lang F.B.F."/>
            <person name="Roger A.J."/>
            <person name="Ruiz-Trillo I."/>
            <person name="Lander E."/>
            <person name="Nusbaum C."/>
        </authorList>
    </citation>
    <scope>NUCLEOTIDE SEQUENCE [LARGE SCALE GENOMIC DNA]</scope>
    <source>
        <strain evidence="3">ATCC 38327</strain>
    </source>
</reference>
<sequence length="158" mass="17881">MQERWQSRPRTLSYEERMEEMRARQKRETAGAADGMAAASTTRMFQYPSSPTVDYRQWKIDLANKKQKEIEKAKRLMEADFSTAFHFPTSHEDASTKFSVSDSGYDYEPFDDAYDEGFSVSGEPGSADEDDAWDDAYDGGEAYSAADEAGTVDEEDDD</sequence>
<evidence type="ECO:0000313" key="2">
    <source>
        <dbReference type="EMBL" id="KNE56691.1"/>
    </source>
</evidence>
<proteinExistence type="predicted"/>
<evidence type="ECO:0000313" key="3">
    <source>
        <dbReference type="Proteomes" id="UP000054350"/>
    </source>
</evidence>
<dbReference type="AlphaFoldDB" id="A0A0L0S2R3"/>
<gene>
    <name evidence="2" type="ORF">AMAG_02474</name>
</gene>
<dbReference type="Proteomes" id="UP000054350">
    <property type="component" value="Unassembled WGS sequence"/>
</dbReference>
<dbReference type="OrthoDB" id="10398813at2759"/>
<keyword evidence="3" id="KW-1185">Reference proteome</keyword>
<evidence type="ECO:0000256" key="1">
    <source>
        <dbReference type="SAM" id="MobiDB-lite"/>
    </source>
</evidence>
<feature type="compositionally biased region" description="Acidic residues" evidence="1">
    <location>
        <begin position="126"/>
        <end position="138"/>
    </location>
</feature>
<name>A0A0L0S2R3_ALLM3</name>
<dbReference type="EMBL" id="GG745330">
    <property type="protein sequence ID" value="KNE56691.1"/>
    <property type="molecule type" value="Genomic_DNA"/>
</dbReference>
<feature type="region of interest" description="Disordered" evidence="1">
    <location>
        <begin position="109"/>
        <end position="158"/>
    </location>
</feature>
<protein>
    <submittedName>
        <fullName evidence="2">Uncharacterized protein</fullName>
    </submittedName>
</protein>
<reference evidence="2 3" key="1">
    <citation type="submission" date="2009-11" db="EMBL/GenBank/DDBJ databases">
        <title>Annotation of Allomyces macrogynus ATCC 38327.</title>
        <authorList>
            <consortium name="The Broad Institute Genome Sequencing Platform"/>
            <person name="Russ C."/>
            <person name="Cuomo C."/>
            <person name="Burger G."/>
            <person name="Gray M.W."/>
            <person name="Holland P.W.H."/>
            <person name="King N."/>
            <person name="Lang F.B.F."/>
            <person name="Roger A.J."/>
            <person name="Ruiz-Trillo I."/>
            <person name="Young S.K."/>
            <person name="Zeng Q."/>
            <person name="Gargeya S."/>
            <person name="Fitzgerald M."/>
            <person name="Haas B."/>
            <person name="Abouelleil A."/>
            <person name="Alvarado L."/>
            <person name="Arachchi H.M."/>
            <person name="Berlin A."/>
            <person name="Chapman S.B."/>
            <person name="Gearin G."/>
            <person name="Goldberg J."/>
            <person name="Griggs A."/>
            <person name="Gujja S."/>
            <person name="Hansen M."/>
            <person name="Heiman D."/>
            <person name="Howarth C."/>
            <person name="Larimer J."/>
            <person name="Lui A."/>
            <person name="MacDonald P.J.P."/>
            <person name="McCowen C."/>
            <person name="Montmayeur A."/>
            <person name="Murphy C."/>
            <person name="Neiman D."/>
            <person name="Pearson M."/>
            <person name="Priest M."/>
            <person name="Roberts A."/>
            <person name="Saif S."/>
            <person name="Shea T."/>
            <person name="Sisk P."/>
            <person name="Stolte C."/>
            <person name="Sykes S."/>
            <person name="Wortman J."/>
            <person name="Nusbaum C."/>
            <person name="Birren B."/>
        </authorList>
    </citation>
    <scope>NUCLEOTIDE SEQUENCE [LARGE SCALE GENOMIC DNA]</scope>
    <source>
        <strain evidence="2 3">ATCC 38327</strain>
    </source>
</reference>
<dbReference type="VEuPathDB" id="FungiDB:AMAG_02474"/>
<accession>A0A0L0S2R3</accession>